<keyword evidence="2" id="KW-0732">Signal</keyword>
<protein>
    <submittedName>
        <fullName evidence="3">Uncharacterized protein</fullName>
    </submittedName>
</protein>
<feature type="chain" id="PRO_5021960933" evidence="2">
    <location>
        <begin position="26"/>
        <end position="386"/>
    </location>
</feature>
<accession>A0A518IEP9</accession>
<proteinExistence type="predicted"/>
<name>A0A518IEP9_9PLAN</name>
<sequence precursor="true">MKYTETQVKVLVFLILFCVTTMSYSAEGDSTTSTARRLYQNYLDQIHQISFTNQNRDRVADDGDVFTNVISQKWKIDFDQKRVWNVVTKMNGDAQKPDQLKPASVFSETVLGTDLYYSIGVKRDTNTAESFIGYLEPSKSLWKESVGWGYLAPVFGYLQDGNQYLSIPDLLLDQTEVKQSHGVTELTCKTEAYRLNIRLATSSKGGMPEQISFTRTKPGENKTLKSMVYTVEQSTEQAGLWLPVKYECKVETFDQQHKLPQGIRIVDGAIVIMTKDNSDEGEDSINIPSSTLIAEVTLSDIHLDDFSDNDFEFQAKVPNGLGVSMQDAQHLQYAWLDGKVVPKVDALKNTGGLYFKNGSGMRWLLILNGILILLIIGYFVLNKRRA</sequence>
<evidence type="ECO:0000256" key="1">
    <source>
        <dbReference type="SAM" id="Phobius"/>
    </source>
</evidence>
<organism evidence="3 4">
    <name type="scientific">Gimesia fumaroli</name>
    <dbReference type="NCBI Taxonomy" id="2527976"/>
    <lineage>
        <taxon>Bacteria</taxon>
        <taxon>Pseudomonadati</taxon>
        <taxon>Planctomycetota</taxon>
        <taxon>Planctomycetia</taxon>
        <taxon>Planctomycetales</taxon>
        <taxon>Planctomycetaceae</taxon>
        <taxon>Gimesia</taxon>
    </lineage>
</organism>
<evidence type="ECO:0000313" key="4">
    <source>
        <dbReference type="Proteomes" id="UP000318313"/>
    </source>
</evidence>
<feature type="transmembrane region" description="Helical" evidence="1">
    <location>
        <begin position="363"/>
        <end position="381"/>
    </location>
</feature>
<keyword evidence="1" id="KW-0472">Membrane</keyword>
<gene>
    <name evidence="3" type="ORF">Enr17x_36250</name>
</gene>
<feature type="signal peptide" evidence="2">
    <location>
        <begin position="1"/>
        <end position="25"/>
    </location>
</feature>
<dbReference type="KEGG" id="gfm:Enr17x_36250"/>
<reference evidence="3 4" key="1">
    <citation type="submission" date="2019-03" db="EMBL/GenBank/DDBJ databases">
        <title>Deep-cultivation of Planctomycetes and their phenomic and genomic characterization uncovers novel biology.</title>
        <authorList>
            <person name="Wiegand S."/>
            <person name="Jogler M."/>
            <person name="Boedeker C."/>
            <person name="Pinto D."/>
            <person name="Vollmers J."/>
            <person name="Rivas-Marin E."/>
            <person name="Kohn T."/>
            <person name="Peeters S.H."/>
            <person name="Heuer A."/>
            <person name="Rast P."/>
            <person name="Oberbeckmann S."/>
            <person name="Bunk B."/>
            <person name="Jeske O."/>
            <person name="Meyerdierks A."/>
            <person name="Storesund J.E."/>
            <person name="Kallscheuer N."/>
            <person name="Luecker S."/>
            <person name="Lage O.M."/>
            <person name="Pohl T."/>
            <person name="Merkel B.J."/>
            <person name="Hornburger P."/>
            <person name="Mueller R.-W."/>
            <person name="Bruemmer F."/>
            <person name="Labrenz M."/>
            <person name="Spormann A.M."/>
            <person name="Op den Camp H."/>
            <person name="Overmann J."/>
            <person name="Amann R."/>
            <person name="Jetten M.S.M."/>
            <person name="Mascher T."/>
            <person name="Medema M.H."/>
            <person name="Devos D.P."/>
            <person name="Kaster A.-K."/>
            <person name="Ovreas L."/>
            <person name="Rohde M."/>
            <person name="Galperin M.Y."/>
            <person name="Jogler C."/>
        </authorList>
    </citation>
    <scope>NUCLEOTIDE SEQUENCE [LARGE SCALE GENOMIC DNA]</scope>
    <source>
        <strain evidence="3 4">Enr17</strain>
    </source>
</reference>
<keyword evidence="1" id="KW-0812">Transmembrane</keyword>
<dbReference type="OrthoDB" id="9818048at2"/>
<keyword evidence="4" id="KW-1185">Reference proteome</keyword>
<dbReference type="Proteomes" id="UP000318313">
    <property type="component" value="Chromosome"/>
</dbReference>
<dbReference type="AlphaFoldDB" id="A0A518IEP9"/>
<dbReference type="EMBL" id="CP037452">
    <property type="protein sequence ID" value="QDV51569.1"/>
    <property type="molecule type" value="Genomic_DNA"/>
</dbReference>
<evidence type="ECO:0000256" key="2">
    <source>
        <dbReference type="SAM" id="SignalP"/>
    </source>
</evidence>
<dbReference type="RefSeq" id="WP_145310867.1">
    <property type="nucleotide sequence ID" value="NZ_CP037452.1"/>
</dbReference>
<evidence type="ECO:0000313" key="3">
    <source>
        <dbReference type="EMBL" id="QDV51569.1"/>
    </source>
</evidence>
<keyword evidence="1" id="KW-1133">Transmembrane helix</keyword>